<organism evidence="1">
    <name type="scientific">Arundo donax</name>
    <name type="common">Giant reed</name>
    <name type="synonym">Donax arundinaceus</name>
    <dbReference type="NCBI Taxonomy" id="35708"/>
    <lineage>
        <taxon>Eukaryota</taxon>
        <taxon>Viridiplantae</taxon>
        <taxon>Streptophyta</taxon>
        <taxon>Embryophyta</taxon>
        <taxon>Tracheophyta</taxon>
        <taxon>Spermatophyta</taxon>
        <taxon>Magnoliopsida</taxon>
        <taxon>Liliopsida</taxon>
        <taxon>Poales</taxon>
        <taxon>Poaceae</taxon>
        <taxon>PACMAD clade</taxon>
        <taxon>Arundinoideae</taxon>
        <taxon>Arundineae</taxon>
        <taxon>Arundo</taxon>
    </lineage>
</organism>
<name>A0A0A9C9I2_ARUDO</name>
<dbReference type="AlphaFoldDB" id="A0A0A9C9I2"/>
<reference evidence="1" key="2">
    <citation type="journal article" date="2015" name="Data Brief">
        <title>Shoot transcriptome of the giant reed, Arundo donax.</title>
        <authorList>
            <person name="Barrero R.A."/>
            <person name="Guerrero F.D."/>
            <person name="Moolhuijzen P."/>
            <person name="Goolsby J.A."/>
            <person name="Tidwell J."/>
            <person name="Bellgard S.E."/>
            <person name="Bellgard M.I."/>
        </authorList>
    </citation>
    <scope>NUCLEOTIDE SEQUENCE</scope>
    <source>
        <tissue evidence="1">Shoot tissue taken approximately 20 cm above the soil surface</tissue>
    </source>
</reference>
<reference evidence="1" key="1">
    <citation type="submission" date="2014-09" db="EMBL/GenBank/DDBJ databases">
        <authorList>
            <person name="Magalhaes I.L.F."/>
            <person name="Oliveira U."/>
            <person name="Santos F.R."/>
            <person name="Vidigal T.H.D.A."/>
            <person name="Brescovit A.D."/>
            <person name="Santos A.J."/>
        </authorList>
    </citation>
    <scope>NUCLEOTIDE SEQUENCE</scope>
    <source>
        <tissue evidence="1">Shoot tissue taken approximately 20 cm above the soil surface</tissue>
    </source>
</reference>
<dbReference type="EMBL" id="GBRH01229748">
    <property type="protein sequence ID" value="JAD68147.1"/>
    <property type="molecule type" value="Transcribed_RNA"/>
</dbReference>
<protein>
    <submittedName>
        <fullName evidence="1">Uncharacterized protein</fullName>
    </submittedName>
</protein>
<evidence type="ECO:0000313" key="1">
    <source>
        <dbReference type="EMBL" id="JAD68147.1"/>
    </source>
</evidence>
<sequence length="25" mass="3014">MNILIYILTADRLEFLPLIERSIYC</sequence>
<proteinExistence type="predicted"/>
<accession>A0A0A9C9I2</accession>